<sequence length="32" mass="3663">MEMESVTTPMMMMTAMGSVMPWTHSRWMPLSG</sequence>
<organism evidence="1">
    <name type="scientific">marine metagenome</name>
    <dbReference type="NCBI Taxonomy" id="408172"/>
    <lineage>
        <taxon>unclassified sequences</taxon>
        <taxon>metagenomes</taxon>
        <taxon>ecological metagenomes</taxon>
    </lineage>
</organism>
<dbReference type="EMBL" id="UINC01085506">
    <property type="protein sequence ID" value="SVC33124.1"/>
    <property type="molecule type" value="Genomic_DNA"/>
</dbReference>
<reference evidence="1" key="1">
    <citation type="submission" date="2018-05" db="EMBL/GenBank/DDBJ databases">
        <authorList>
            <person name="Lanie J.A."/>
            <person name="Ng W.-L."/>
            <person name="Kazmierczak K.M."/>
            <person name="Andrzejewski T.M."/>
            <person name="Davidsen T.M."/>
            <person name="Wayne K.J."/>
            <person name="Tettelin H."/>
            <person name="Glass J.I."/>
            <person name="Rusch D."/>
            <person name="Podicherti R."/>
            <person name="Tsui H.-C.T."/>
            <person name="Winkler M.E."/>
        </authorList>
    </citation>
    <scope>NUCLEOTIDE SEQUENCE</scope>
</reference>
<name>A0A382L884_9ZZZZ</name>
<gene>
    <name evidence="1" type="ORF">METZ01_LOCUS285978</name>
</gene>
<protein>
    <submittedName>
        <fullName evidence="1">Uncharacterized protein</fullName>
    </submittedName>
</protein>
<accession>A0A382L884</accession>
<dbReference type="AlphaFoldDB" id="A0A382L884"/>
<proteinExistence type="predicted"/>
<evidence type="ECO:0000313" key="1">
    <source>
        <dbReference type="EMBL" id="SVC33124.1"/>
    </source>
</evidence>
<feature type="non-terminal residue" evidence="1">
    <location>
        <position position="32"/>
    </location>
</feature>